<accession>A0A8H4NWX5</accession>
<evidence type="ECO:0000313" key="3">
    <source>
        <dbReference type="EMBL" id="KAF4447586.1"/>
    </source>
</evidence>
<feature type="compositionally biased region" description="Basic and acidic residues" evidence="1">
    <location>
        <begin position="500"/>
        <end position="512"/>
    </location>
</feature>
<organism evidence="3 4">
    <name type="scientific">Fusarium austroafricanum</name>
    <dbReference type="NCBI Taxonomy" id="2364996"/>
    <lineage>
        <taxon>Eukaryota</taxon>
        <taxon>Fungi</taxon>
        <taxon>Dikarya</taxon>
        <taxon>Ascomycota</taxon>
        <taxon>Pezizomycotina</taxon>
        <taxon>Sordariomycetes</taxon>
        <taxon>Hypocreomycetidae</taxon>
        <taxon>Hypocreales</taxon>
        <taxon>Nectriaceae</taxon>
        <taxon>Fusarium</taxon>
        <taxon>Fusarium concolor species complex</taxon>
    </lineage>
</organism>
<dbReference type="CDD" id="cd00167">
    <property type="entry name" value="SANT"/>
    <property type="match status" value="1"/>
</dbReference>
<feature type="compositionally biased region" description="Acidic residues" evidence="1">
    <location>
        <begin position="46"/>
        <end position="60"/>
    </location>
</feature>
<feature type="region of interest" description="Disordered" evidence="1">
    <location>
        <begin position="198"/>
        <end position="217"/>
    </location>
</feature>
<dbReference type="Proteomes" id="UP000605986">
    <property type="component" value="Unassembled WGS sequence"/>
</dbReference>
<feature type="compositionally biased region" description="Low complexity" evidence="1">
    <location>
        <begin position="143"/>
        <end position="163"/>
    </location>
</feature>
<feature type="region of interest" description="Disordered" evidence="1">
    <location>
        <begin position="29"/>
        <end position="70"/>
    </location>
</feature>
<gene>
    <name evidence="3" type="ORF">F53441_8881</name>
</gene>
<protein>
    <recommendedName>
        <fullName evidence="2">Myb-like domain-containing protein</fullName>
    </recommendedName>
</protein>
<sequence>MASTTSDAEQQDLLHCFTSPAHQAALLDEGAASASGESTDTAIWISDDDSSDTEDEDDVEGHDLDNSQSCCTTPTTASAADHLDSTGAKHSVTQSDTAVCMGTMPVLSPARVEGVRILSHESHMDIPADPESNQQALRPTNCTPIGDTTAGADAGSGASPISPESQPCLGTSDEQQLVTGAIRATSEPGMMIDALDDEKSCHGSQNAPATPSINTHSPIAATPEVMAQTPLHDSEVSASTSRDDAIPGARNTSPAVGLEPESRQDQNLDHGSCSPSDTESESSEAESGSLPGARMSPPPQELLSRRRSRGTSPRIHTTVQDKDSDLDTEGSGSEDGLDVPDCIRDEEYCPSPPEVQGHDSGDDSEDEEHRCRKRQRVSRSSHASTRRTPASARSSRQRQSTRRTAQLPRGRRTSVCGGEGPAPSQARPIPSDASTFLARFEEWPLRDVSLKRITEGDKTTFQLQFEWTPDPSQPHANRPVCSPHKGGRPLEVSVSAAKSSGDKWTPDEEDTVRRMREDGCSWVEIQRALPHRSQGSIQVRYSTKLKQGR</sequence>
<dbReference type="InterPro" id="IPR001005">
    <property type="entry name" value="SANT/Myb"/>
</dbReference>
<feature type="compositionally biased region" description="Polar residues" evidence="1">
    <location>
        <begin position="202"/>
        <end position="217"/>
    </location>
</feature>
<feature type="region of interest" description="Disordered" evidence="1">
    <location>
        <begin position="128"/>
        <end position="171"/>
    </location>
</feature>
<name>A0A8H4NWX5_9HYPO</name>
<keyword evidence="4" id="KW-1185">Reference proteome</keyword>
<dbReference type="EMBL" id="JAADJG010000389">
    <property type="protein sequence ID" value="KAF4447586.1"/>
    <property type="molecule type" value="Genomic_DNA"/>
</dbReference>
<dbReference type="PROSITE" id="PS50090">
    <property type="entry name" value="MYB_LIKE"/>
    <property type="match status" value="1"/>
</dbReference>
<evidence type="ECO:0000313" key="4">
    <source>
        <dbReference type="Proteomes" id="UP000605986"/>
    </source>
</evidence>
<comment type="caution">
    <text evidence="3">The sequence shown here is derived from an EMBL/GenBank/DDBJ whole genome shotgun (WGS) entry which is preliminary data.</text>
</comment>
<feature type="region of interest" description="Disordered" evidence="1">
    <location>
        <begin position="224"/>
        <end position="433"/>
    </location>
</feature>
<proteinExistence type="predicted"/>
<feature type="compositionally biased region" description="Polar residues" evidence="1">
    <location>
        <begin position="131"/>
        <end position="142"/>
    </location>
</feature>
<feature type="domain" description="Myb-like" evidence="2">
    <location>
        <begin position="496"/>
        <end position="545"/>
    </location>
</feature>
<dbReference type="AlphaFoldDB" id="A0A8H4NWX5"/>
<feature type="compositionally biased region" description="Low complexity" evidence="1">
    <location>
        <begin position="380"/>
        <end position="394"/>
    </location>
</feature>
<evidence type="ECO:0000259" key="2">
    <source>
        <dbReference type="PROSITE" id="PS50090"/>
    </source>
</evidence>
<evidence type="ECO:0000256" key="1">
    <source>
        <dbReference type="SAM" id="MobiDB-lite"/>
    </source>
</evidence>
<reference evidence="3" key="1">
    <citation type="submission" date="2020-01" db="EMBL/GenBank/DDBJ databases">
        <title>Identification and distribution of gene clusters putatively required for synthesis of sphingolipid metabolism inhibitors in phylogenetically diverse species of the filamentous fungus Fusarium.</title>
        <authorList>
            <person name="Kim H.-S."/>
            <person name="Busman M."/>
            <person name="Brown D.W."/>
            <person name="Divon H."/>
            <person name="Uhlig S."/>
            <person name="Proctor R.H."/>
        </authorList>
    </citation>
    <scope>NUCLEOTIDE SEQUENCE</scope>
    <source>
        <strain evidence="3">NRRL 53441</strain>
    </source>
</reference>
<dbReference type="OrthoDB" id="5153959at2759"/>
<feature type="region of interest" description="Disordered" evidence="1">
    <location>
        <begin position="467"/>
        <end position="512"/>
    </location>
</feature>